<feature type="compositionally biased region" description="Gly residues" evidence="1">
    <location>
        <begin position="96"/>
        <end position="107"/>
    </location>
</feature>
<comment type="caution">
    <text evidence="2">The sequence shown here is derived from an EMBL/GenBank/DDBJ whole genome shotgun (WGS) entry which is preliminary data.</text>
</comment>
<feature type="region of interest" description="Disordered" evidence="1">
    <location>
        <begin position="1219"/>
        <end position="1257"/>
    </location>
</feature>
<evidence type="ECO:0000313" key="3">
    <source>
        <dbReference type="Proteomes" id="UP001292094"/>
    </source>
</evidence>
<feature type="region of interest" description="Disordered" evidence="1">
    <location>
        <begin position="548"/>
        <end position="573"/>
    </location>
</feature>
<feature type="region of interest" description="Disordered" evidence="1">
    <location>
        <begin position="265"/>
        <end position="406"/>
    </location>
</feature>
<feature type="compositionally biased region" description="Low complexity" evidence="1">
    <location>
        <begin position="2062"/>
        <end position="2078"/>
    </location>
</feature>
<feature type="compositionally biased region" description="Polar residues" evidence="1">
    <location>
        <begin position="730"/>
        <end position="744"/>
    </location>
</feature>
<feature type="compositionally biased region" description="Polar residues" evidence="1">
    <location>
        <begin position="381"/>
        <end position="401"/>
    </location>
</feature>
<feature type="compositionally biased region" description="Basic and acidic residues" evidence="1">
    <location>
        <begin position="81"/>
        <end position="95"/>
    </location>
</feature>
<evidence type="ECO:0000256" key="1">
    <source>
        <dbReference type="SAM" id="MobiDB-lite"/>
    </source>
</evidence>
<feature type="region of interest" description="Disordered" evidence="1">
    <location>
        <begin position="1989"/>
        <end position="2100"/>
    </location>
</feature>
<feature type="region of interest" description="Disordered" evidence="1">
    <location>
        <begin position="719"/>
        <end position="783"/>
    </location>
</feature>
<dbReference type="EMBL" id="JAWZYT010003267">
    <property type="protein sequence ID" value="KAK4299330.1"/>
    <property type="molecule type" value="Genomic_DNA"/>
</dbReference>
<feature type="compositionally biased region" description="Low complexity" evidence="1">
    <location>
        <begin position="20"/>
        <end position="33"/>
    </location>
</feature>
<feature type="region of interest" description="Disordered" evidence="1">
    <location>
        <begin position="796"/>
        <end position="840"/>
    </location>
</feature>
<sequence length="2100" mass="233593">MKPLSLEGLRRLVRSRDKQQPNPLQQSPPQQWQDLHPFWRTTNSFKRASIRRSARRYEKIQLPNGVAVRPSAVQRKCSVSSDERPDDGYSTDGDKGGGGGGGGGGSRVEGRVEPFGREARVEAFGGDGEGEAFGGVGVGEGWGFIGFGEDRVGGERGCEGDNRELHRGGEPGVMEGYWFPSTPSTGPSHQMITYDEWHASVSDEHFYKYKEDSLPSSLSTNKFSSRDSDARHLLDSKNIFSKKHSLDSKKMFSVECNKNRVSLNRHKTHGVDNDPSLIFQRGSPLLAPRMTDSSKTFRRSASAESPQPPLRMKSLLGSPRIAPKSSQPPNTPTRSLHNTPRIAPRIHERHNLPTRSLQSLLGSPRMAPKTQISPILPARSLHNTPIRSPNYQPMSAPSTPGKTHVHRISDTQPLIHQLRASWHEREMRSCNTNFLSGSPIPPKRIESKVLPMEDTKSKLNTKPQQQQSKWAAIFSGNFFSSFSPSKKKQQKQKQQQQQQLENEGHFSPAKLFSNSPSKKHVQQQQHDLEKQKKFSVAKLFANSPLKKSVHSLNKVQQQEECGSGSGDYRDRGGNDVNESPLLHRQQLVYSCESPTLIRHTESPSFIQHSGINSARCDVSCSPVMANYEVTTSTMAQINTTGVAYGMARAQGGPRIRRDLSPNIGACTRGDLSHHVGGSSATRNICILPGYGSPSAIPRHMRQEANSPLLVQRQHHPLGIESGALIRRRTSSTSSYDATLTSSSPRVVPRQHHQSLQSGHIYSGHQSTSSHDVTHTSHSHHQGLDSIRLTQHINNSSFQTVSQPSSSPKPLARHQVLESTPPTRRQFHSKDVSQTSSPLPIPRHSVLESGISSRHLINSNAIELTSLPVSNESGFSNHQNESQHMTHNPVNSQFPHHHNNMPQENVVYRHQNTTHDISHLIHQDSFHQDCKPPNGPLPPEPVAINQCSESLIHSLPSEHGNRIQWLKPEPLNGNRPLPKEPINFNRPLPPEPMNHQDVIQYGVHLSPAKKVLQESTPHGHHQEEEHLYEVPDMTHYISLQESTPNVISQQQTTTFLTQNSFKPVVQHHHQNFQPVNVGGQLTPPPPPPPPRFTHQNAINDPTLILGSPTMNQRGNHFVQSPLHRPRAISSPSKYSPRLKALDVLGETASVVNASQFYPGKLIGPGIGGGYGRNIEAAGGIGGIEDGYRRAVPIASLSGEKVLAYNRKDLLQDHHPYWNQKSHSSSTCYVEDTQENPPPPPLPSVPPPPLPSLPSTAPIVTGMGGVPPHTYTTSLGKVTSEYAGGEFKWPGRGTTGTTVGAGGALPRPSSCEWGPSSFPTSPPHHLQQDLPHYTGRAIAPPIPPHRSLTPPAFIYQSVHSNKSARPHTVRDLASPASTTSESSNRSRRKRGPGLVVGRASWLFRVSSTHRFGKIARRSKKQVGKNVTQQDCNVPHDDQQIAKKLMTHNKEQNIHQEQKQDYIVPRDNYQIDKKQMTHNKEQKHYPRSHHKICSRQNSEEKIDKLIYGSLPGPSHITPDEYPIYDPISEESTQGVNNMVQNSTNNVLEQCCQDNAFNYSQESSQDSQNSVQRFVSPQHHHRNMGCLNDKDFCTAEQKVEKVSGTRTAHANLLMPLNHPVGSSMVDGRSQRAALLVRSLLLEDEVELPEPPNAVRDTCSEPGGVKFTVLKNSKCETTQSSSESHQSDPGPVKYYNLPIEKERVWTKLEPDNTKLDLRIGSVLSSQLVKQPIETKTAEPDAAKINLKLKTDNNAMKTWNNQLSESRLRSNSGNTRLNLRIARNPELLLRALAALTKLGKSKSEDPQLPKATNETSDQEKTKNEVLELEKDDNNESKEQIENETPDDKPKEELAKEKTDHNISLCNGHSKRQSHITREESIESLISIRINQQESDRDNAIIRREPRTKIRRKRSHKMKRISTLMSPTDNVNGSWSEAPSSLTRCHRRVQRSVTCNESCYYSKVRQEAVKEALSHCQSPCNNLPLPYKRSYTKISPHTHSHYSDSVGSEDESVTPIESSSEGHLSRSQDSSPGGSRSRSSSSRSRVPLVLLFSTSPHTQEEVSWDDSITPTTPTTTTTTDESPSPQDHHPPPIPPHGNSQLRRCQEN</sequence>
<reference evidence="2" key="1">
    <citation type="submission" date="2023-11" db="EMBL/GenBank/DDBJ databases">
        <title>Genome assemblies of two species of porcelain crab, Petrolisthes cinctipes and Petrolisthes manimaculis (Anomura: Porcellanidae).</title>
        <authorList>
            <person name="Angst P."/>
        </authorList>
    </citation>
    <scope>NUCLEOTIDE SEQUENCE</scope>
    <source>
        <strain evidence="2">PB745_02</strain>
        <tissue evidence="2">Gill</tissue>
    </source>
</reference>
<feature type="compositionally biased region" description="Low complexity" evidence="1">
    <location>
        <begin position="796"/>
        <end position="807"/>
    </location>
</feature>
<feature type="region of interest" description="Disordered" evidence="1">
    <location>
        <begin position="70"/>
        <end position="112"/>
    </location>
</feature>
<feature type="region of interest" description="Disordered" evidence="1">
    <location>
        <begin position="481"/>
        <end position="529"/>
    </location>
</feature>
<organism evidence="2 3">
    <name type="scientific">Petrolisthes manimaculis</name>
    <dbReference type="NCBI Taxonomy" id="1843537"/>
    <lineage>
        <taxon>Eukaryota</taxon>
        <taxon>Metazoa</taxon>
        <taxon>Ecdysozoa</taxon>
        <taxon>Arthropoda</taxon>
        <taxon>Crustacea</taxon>
        <taxon>Multicrustacea</taxon>
        <taxon>Malacostraca</taxon>
        <taxon>Eumalacostraca</taxon>
        <taxon>Eucarida</taxon>
        <taxon>Decapoda</taxon>
        <taxon>Pleocyemata</taxon>
        <taxon>Anomura</taxon>
        <taxon>Galatheoidea</taxon>
        <taxon>Porcellanidae</taxon>
        <taxon>Petrolisthes</taxon>
    </lineage>
</organism>
<keyword evidence="3" id="KW-1185">Reference proteome</keyword>
<name>A0AAE1TY37_9EUCA</name>
<feature type="region of interest" description="Disordered" evidence="1">
    <location>
        <begin position="1"/>
        <end position="37"/>
    </location>
</feature>
<feature type="region of interest" description="Disordered" evidence="1">
    <location>
        <begin position="1794"/>
        <end position="1868"/>
    </location>
</feature>
<feature type="compositionally biased region" description="Polar residues" evidence="1">
    <location>
        <begin position="753"/>
        <end position="765"/>
    </location>
</feature>
<gene>
    <name evidence="2" type="ORF">Pmani_028389</name>
</gene>
<feature type="compositionally biased region" description="Polar residues" evidence="1">
    <location>
        <begin position="2090"/>
        <end position="2100"/>
    </location>
</feature>
<feature type="compositionally biased region" description="Low complexity" evidence="1">
    <location>
        <begin position="1372"/>
        <end position="1381"/>
    </location>
</feature>
<protein>
    <submittedName>
        <fullName evidence="2">Uncharacterized protein</fullName>
    </submittedName>
</protein>
<feature type="compositionally biased region" description="Basic and acidic residues" evidence="1">
    <location>
        <begin position="8"/>
        <end position="19"/>
    </location>
</feature>
<feature type="compositionally biased region" description="Polar residues" evidence="1">
    <location>
        <begin position="324"/>
        <end position="338"/>
    </location>
</feature>
<evidence type="ECO:0000313" key="2">
    <source>
        <dbReference type="EMBL" id="KAK4299330.1"/>
    </source>
</evidence>
<feature type="region of interest" description="Disordered" evidence="1">
    <location>
        <begin position="1358"/>
        <end position="1390"/>
    </location>
</feature>
<dbReference type="Proteomes" id="UP001292094">
    <property type="component" value="Unassembled WGS sequence"/>
</dbReference>
<feature type="compositionally biased region" description="Basic and acidic residues" evidence="1">
    <location>
        <begin position="1811"/>
        <end position="1854"/>
    </location>
</feature>
<proteinExistence type="predicted"/>
<accession>A0AAE1TY37</accession>
<feature type="compositionally biased region" description="Low complexity" evidence="1">
    <location>
        <begin position="2018"/>
        <end position="2038"/>
    </location>
</feature>
<feature type="compositionally biased region" description="Pro residues" evidence="1">
    <location>
        <begin position="1234"/>
        <end position="1250"/>
    </location>
</feature>
<feature type="compositionally biased region" description="Polar residues" evidence="1">
    <location>
        <begin position="550"/>
        <end position="560"/>
    </location>
</feature>